<gene>
    <name evidence="2" type="ORF">EFD62_13310</name>
</gene>
<dbReference type="AlphaFoldDB" id="A0A4Q0I212"/>
<organism evidence="2 3">
    <name type="scientific">Acetivibrio mesophilus</name>
    <dbReference type="NCBI Taxonomy" id="2487273"/>
    <lineage>
        <taxon>Bacteria</taxon>
        <taxon>Bacillati</taxon>
        <taxon>Bacillota</taxon>
        <taxon>Clostridia</taxon>
        <taxon>Eubacteriales</taxon>
        <taxon>Oscillospiraceae</taxon>
        <taxon>Acetivibrio</taxon>
    </lineage>
</organism>
<dbReference type="Pfam" id="PF13313">
    <property type="entry name" value="DUF4082"/>
    <property type="match status" value="1"/>
</dbReference>
<name>A0A4Q0I212_9FIRM</name>
<comment type="caution">
    <text evidence="2">The sequence shown here is derived from an EMBL/GenBank/DDBJ whole genome shotgun (WGS) entry which is preliminary data.</text>
</comment>
<dbReference type="Proteomes" id="UP000289166">
    <property type="component" value="Unassembled WGS sequence"/>
</dbReference>
<accession>A0A4Q0I212</accession>
<reference evidence="3" key="1">
    <citation type="submission" date="2018-11" db="EMBL/GenBank/DDBJ databases">
        <title>Genome sequencing of a novel mesophilic and cellulolytic organism within the genus Hungateiclostridium.</title>
        <authorList>
            <person name="Rettenmaier R."/>
            <person name="Liebl W."/>
            <person name="Zverlov V."/>
        </authorList>
    </citation>
    <scope>NUCLEOTIDE SEQUENCE [LARGE SCALE GENOMIC DNA]</scope>
    <source>
        <strain evidence="3">N2K1</strain>
    </source>
</reference>
<dbReference type="OrthoDB" id="2494617at2"/>
<evidence type="ECO:0000313" key="2">
    <source>
        <dbReference type="EMBL" id="RXE58274.1"/>
    </source>
</evidence>
<protein>
    <submittedName>
        <fullName evidence="2">DUF4082 domain-containing protein</fullName>
    </submittedName>
</protein>
<dbReference type="InterPro" id="IPR025141">
    <property type="entry name" value="DUF4082"/>
</dbReference>
<evidence type="ECO:0000313" key="3">
    <source>
        <dbReference type="Proteomes" id="UP000289166"/>
    </source>
</evidence>
<dbReference type="RefSeq" id="WP_069194969.1">
    <property type="nucleotide sequence ID" value="NZ_RLII01000021.1"/>
</dbReference>
<keyword evidence="3" id="KW-1185">Reference proteome</keyword>
<evidence type="ECO:0000259" key="1">
    <source>
        <dbReference type="Pfam" id="PF13313"/>
    </source>
</evidence>
<sequence length="738" mass="84966">MDLRVLIIVNSASESFDDFDKYILPYIKVFGIPYIIHDRAHGTLSDCNYQLIILGHNHLELSNDSSWTVSEKELLLKSLKKGTGIVSFDAYSNILDDFFVLSDSIVNTSKIVISSEPHYVTALKFPEEVIEFKNEVNNNAVMSIHRVILSENVQNLAYADDVPFIFCKSAFEGRFLQWLSYKWIDPSIRGPLWNMDDLLWRSIVWAAKKPFVARMIPNFATIRVDDCCGDHGYYSENPFQWVDIASEYGFKPWIGFFYEDISPKALDKMRELITEGKITAQFHGVELFGRIFSNDDETTHGILKTIKEWFETVGGEFPLSKYFIPHAYDLTSNAIPVLKYLGVEFIGLPYELDSGGAAGGIGNPWLKAGPYRRHFEGVDGNPMEISTVNRPFYYADRFLESNESASFFNIITEIRDINGYEWFDFKKDDSENIDVDEAIKNGTLILKRCFDSKIFANLFTHEDTWRGKFISNITPKDWRTIIAGVVSNLSSYELRFPTLDEAAMYVRELSQSYIERAEYFQEEDIVRITIRSSNYPTEVTVFSEYSGFILESSYPLENKDLAKEINIKLKKERLPEYNTIFTREFPVRENISQEPLLLGTKFYSVVPGEIERVRFYSASNESGLHQIQILNCRTGEVELGPIYWNIECSASGWMEFKLSEPLKISSNTEYIVFISTSLDKTDKYIYVSAPGYFCSALNREYLRTVTDSGVYLSNFQTMSENKEVQSSFFRDIVFKAII</sequence>
<feature type="domain" description="DUF4082" evidence="1">
    <location>
        <begin position="592"/>
        <end position="721"/>
    </location>
</feature>
<dbReference type="EMBL" id="RLII01000021">
    <property type="protein sequence ID" value="RXE58274.1"/>
    <property type="molecule type" value="Genomic_DNA"/>
</dbReference>
<proteinExistence type="predicted"/>